<protein>
    <submittedName>
        <fullName evidence="6">3-oxo-5alpha-steroid 4-dehydrogenase</fullName>
        <ecNumber evidence="6">1.3.99.5</ecNumber>
    </submittedName>
</protein>
<reference evidence="6 7" key="1">
    <citation type="submission" date="2020-07" db="EMBL/GenBank/DDBJ databases">
        <title>Sequencing the genomes of 1000 actinobacteria strains.</title>
        <authorList>
            <person name="Klenk H.-P."/>
        </authorList>
    </citation>
    <scope>NUCLEOTIDE SEQUENCE [LARGE SCALE GENOMIC DNA]</scope>
    <source>
        <strain evidence="6 7">DSM 19082</strain>
    </source>
</reference>
<dbReference type="Proteomes" id="UP000582231">
    <property type="component" value="Unassembled WGS sequence"/>
</dbReference>
<accession>A0A852RRT6</accession>
<dbReference type="EC" id="1.3.99.5" evidence="6"/>
<evidence type="ECO:0000256" key="1">
    <source>
        <dbReference type="ARBA" id="ARBA00001974"/>
    </source>
</evidence>
<dbReference type="PANTHER" id="PTHR43400:SF10">
    <property type="entry name" value="3-OXOSTEROID 1-DEHYDROGENASE"/>
    <property type="match status" value="1"/>
</dbReference>
<dbReference type="SUPFAM" id="SSF51905">
    <property type="entry name" value="FAD/NAD(P)-binding domain"/>
    <property type="match status" value="1"/>
</dbReference>
<comment type="caution">
    <text evidence="6">The sequence shown here is derived from an EMBL/GenBank/DDBJ whole genome shotgun (WGS) entry which is preliminary data.</text>
</comment>
<dbReference type="GO" id="GO:0008202">
    <property type="term" value="P:steroid metabolic process"/>
    <property type="evidence" value="ECO:0007669"/>
    <property type="project" value="UniProtKB-ARBA"/>
</dbReference>
<dbReference type="GO" id="GO:0003865">
    <property type="term" value="F:3-oxo-5-alpha-steroid 4-dehydrogenase activity"/>
    <property type="evidence" value="ECO:0007669"/>
    <property type="project" value="UniProtKB-EC"/>
</dbReference>
<evidence type="ECO:0000313" key="7">
    <source>
        <dbReference type="Proteomes" id="UP000582231"/>
    </source>
</evidence>
<keyword evidence="3" id="KW-0274">FAD</keyword>
<evidence type="ECO:0000313" key="6">
    <source>
        <dbReference type="EMBL" id="NYD31580.1"/>
    </source>
</evidence>
<feature type="domain" description="FAD-dependent oxidoreductase 2 FAD-binding" evidence="5">
    <location>
        <begin position="11"/>
        <end position="460"/>
    </location>
</feature>
<dbReference type="InterPro" id="IPR036188">
    <property type="entry name" value="FAD/NAD-bd_sf"/>
</dbReference>
<dbReference type="PANTHER" id="PTHR43400">
    <property type="entry name" value="FUMARATE REDUCTASE"/>
    <property type="match status" value="1"/>
</dbReference>
<evidence type="ECO:0000259" key="5">
    <source>
        <dbReference type="Pfam" id="PF00890"/>
    </source>
</evidence>
<comment type="cofactor">
    <cofactor evidence="1">
        <name>FAD</name>
        <dbReference type="ChEBI" id="CHEBI:57692"/>
    </cofactor>
</comment>
<dbReference type="EMBL" id="JACCBF010000001">
    <property type="protein sequence ID" value="NYD31580.1"/>
    <property type="molecule type" value="Genomic_DNA"/>
</dbReference>
<dbReference type="InterPro" id="IPR027477">
    <property type="entry name" value="Succ_DH/fumarate_Rdtase_cat_sf"/>
</dbReference>
<keyword evidence="4 6" id="KW-0560">Oxidoreductase</keyword>
<keyword evidence="2" id="KW-0285">Flavoprotein</keyword>
<dbReference type="Pfam" id="PF00890">
    <property type="entry name" value="FAD_binding_2"/>
    <property type="match status" value="1"/>
</dbReference>
<dbReference type="Gene3D" id="3.50.50.60">
    <property type="entry name" value="FAD/NAD(P)-binding domain"/>
    <property type="match status" value="1"/>
</dbReference>
<evidence type="ECO:0000256" key="4">
    <source>
        <dbReference type="ARBA" id="ARBA00023002"/>
    </source>
</evidence>
<dbReference type="AlphaFoldDB" id="A0A852RRT6"/>
<sequence length="478" mass="49998">MSAPMVEADADVVVVGMGCAGAAAALEAARAGARVVALDRAAPGGSSAVSGGELYLGGGTALQQACGVDDDPDLMYAYLHEALGPHPDEDKLRLYCDGSVEHFEWFRGLGITFNPSLYDGVSWLPPTADGLMWLGENAWPFTGLARPVPRGHRPATDGFGGWLLMDRLTTAVREAGVDVHPDTRVTGLVQDDSGRVVGVRARRFGEDVTYRAHRGVVIATGGFADNAEMVADHAPVLIGHSVVSDGLDDGSGIRLGVAAGGTLRRMASTQVALSVVPALAVRGMLVDGLGQRFVNEDVYPGRFSQAAVRHRPGPWFTLVDERGWEDVPERERWGVQPAVVAETLAEVETELGLPPGSLEDTVARYNRDAAAGEDSLFHKDPRWLRPLEAPYAIVDATRGFDPEGTGSRGGTGVSGFTLGGLRTSVDGEVLDASGVPVPGLYAAGRATSGIHGEGYVSGTSLGDGTFFGRRAGRAAAGC</sequence>
<evidence type="ECO:0000256" key="3">
    <source>
        <dbReference type="ARBA" id="ARBA00022827"/>
    </source>
</evidence>
<dbReference type="Gene3D" id="3.90.700.10">
    <property type="entry name" value="Succinate dehydrogenase/fumarate reductase flavoprotein, catalytic domain"/>
    <property type="match status" value="1"/>
</dbReference>
<dbReference type="InterPro" id="IPR050315">
    <property type="entry name" value="FAD-oxidoreductase_2"/>
</dbReference>
<dbReference type="SUPFAM" id="SSF56425">
    <property type="entry name" value="Succinate dehydrogenase/fumarate reductase flavoprotein, catalytic domain"/>
    <property type="match status" value="1"/>
</dbReference>
<proteinExistence type="predicted"/>
<dbReference type="InterPro" id="IPR003953">
    <property type="entry name" value="FAD-dep_OxRdtase_2_FAD-bd"/>
</dbReference>
<dbReference type="RefSeq" id="WP_343052702.1">
    <property type="nucleotide sequence ID" value="NZ_BAABEF010000001.1"/>
</dbReference>
<evidence type="ECO:0000256" key="2">
    <source>
        <dbReference type="ARBA" id="ARBA00022630"/>
    </source>
</evidence>
<dbReference type="NCBIfam" id="NF005510">
    <property type="entry name" value="PRK07121.1-3"/>
    <property type="match status" value="1"/>
</dbReference>
<organism evidence="6 7">
    <name type="scientific">Nocardioides kongjuensis</name>
    <dbReference type="NCBI Taxonomy" id="349522"/>
    <lineage>
        <taxon>Bacteria</taxon>
        <taxon>Bacillati</taxon>
        <taxon>Actinomycetota</taxon>
        <taxon>Actinomycetes</taxon>
        <taxon>Propionibacteriales</taxon>
        <taxon>Nocardioidaceae</taxon>
        <taxon>Nocardioides</taxon>
    </lineage>
</organism>
<gene>
    <name evidence="6" type="ORF">BJ958_003126</name>
</gene>
<name>A0A852RRT6_9ACTN</name>
<keyword evidence="7" id="KW-1185">Reference proteome</keyword>